<reference evidence="2 4" key="2">
    <citation type="submission" date="2019-03" db="EMBL/GenBank/DDBJ databases">
        <authorList>
            <person name="He R.-H."/>
        </authorList>
    </citation>
    <scope>NUCLEOTIDE SEQUENCE [LARGE SCALE GENOMIC DNA]</scope>
    <source>
        <strain evidence="2 4">DSM 19624</strain>
    </source>
</reference>
<gene>
    <name evidence="1" type="ORF">BCL90_3840</name>
    <name evidence="2" type="ORF">E3V97_01285</name>
</gene>
<evidence type="ECO:0000313" key="3">
    <source>
        <dbReference type="Proteomes" id="UP000273898"/>
    </source>
</evidence>
<protein>
    <submittedName>
        <fullName evidence="1">Uncharacterized protein</fullName>
    </submittedName>
</protein>
<evidence type="ECO:0000313" key="2">
    <source>
        <dbReference type="EMBL" id="TFB32699.1"/>
    </source>
</evidence>
<name>A0A497XXR0_9SPHI</name>
<evidence type="ECO:0000313" key="4">
    <source>
        <dbReference type="Proteomes" id="UP000297429"/>
    </source>
</evidence>
<keyword evidence="4" id="KW-1185">Reference proteome</keyword>
<dbReference type="EMBL" id="SOPX01000001">
    <property type="protein sequence ID" value="TFB32699.1"/>
    <property type="molecule type" value="Genomic_DNA"/>
</dbReference>
<evidence type="ECO:0000313" key="1">
    <source>
        <dbReference type="EMBL" id="RLJ73678.1"/>
    </source>
</evidence>
<dbReference type="AlphaFoldDB" id="A0A497XXR0"/>
<comment type="caution">
    <text evidence="1">The sequence shown here is derived from an EMBL/GenBank/DDBJ whole genome shotgun (WGS) entry which is preliminary data.</text>
</comment>
<sequence>MKKSLLISALTFVIGLGLGYLFFNKPQVLPQEDMEDVDISSYGIGKCDGTIDRSSQLCLDSAYQIVQAYKGIGLDLKQNTRAVWLPFSRIENLYFLLKNEQEKMGTDGLRIYFGKYPKEYEPGKRHPHAKQNTLLFVSTKSDSVKTKEGLFVKIHKDYFNQVIGTIPENKGELCPPGDCPGSGALLLGPPAGLK</sequence>
<dbReference type="EMBL" id="RCCK01000013">
    <property type="protein sequence ID" value="RLJ73678.1"/>
    <property type="molecule type" value="Genomic_DNA"/>
</dbReference>
<dbReference type="Proteomes" id="UP000273898">
    <property type="component" value="Unassembled WGS sequence"/>
</dbReference>
<dbReference type="Proteomes" id="UP000297429">
    <property type="component" value="Unassembled WGS sequence"/>
</dbReference>
<organism evidence="1 3">
    <name type="scientific">Pedobacter alluvionis</name>
    <dbReference type="NCBI Taxonomy" id="475253"/>
    <lineage>
        <taxon>Bacteria</taxon>
        <taxon>Pseudomonadati</taxon>
        <taxon>Bacteroidota</taxon>
        <taxon>Sphingobacteriia</taxon>
        <taxon>Sphingobacteriales</taxon>
        <taxon>Sphingobacteriaceae</taxon>
        <taxon>Pedobacter</taxon>
    </lineage>
</organism>
<proteinExistence type="predicted"/>
<accession>A0A497XXR0</accession>
<dbReference type="RefSeq" id="WP_121285583.1">
    <property type="nucleotide sequence ID" value="NZ_RCCK01000013.1"/>
</dbReference>
<reference evidence="1 3" key="1">
    <citation type="submission" date="2018-10" db="EMBL/GenBank/DDBJ databases">
        <title>Genomic Encyclopedia of Archaeal and Bacterial Type Strains, Phase II (KMG-II): from individual species to whole genera.</title>
        <authorList>
            <person name="Goeker M."/>
        </authorList>
    </citation>
    <scope>NUCLEOTIDE SEQUENCE [LARGE SCALE GENOMIC DNA]</scope>
    <source>
        <strain evidence="1 3">DSM 19624</strain>
    </source>
</reference>
<dbReference type="OrthoDB" id="662966at2"/>